<keyword evidence="5" id="KW-0378">Hydrolase</keyword>
<evidence type="ECO:0000256" key="1">
    <source>
        <dbReference type="ARBA" id="ARBA00022475"/>
    </source>
</evidence>
<evidence type="ECO:0000256" key="7">
    <source>
        <dbReference type="ARBA" id="ARBA00023136"/>
    </source>
</evidence>
<feature type="transmembrane region" description="Helical" evidence="8">
    <location>
        <begin position="95"/>
        <end position="116"/>
    </location>
</feature>
<name>A0A3D9SJ61_9BACL</name>
<dbReference type="GO" id="GO:0008233">
    <property type="term" value="F:peptidase activity"/>
    <property type="evidence" value="ECO:0007669"/>
    <property type="project" value="UniProtKB-KW"/>
</dbReference>
<reference evidence="9 10" key="1">
    <citation type="submission" date="2018-08" db="EMBL/GenBank/DDBJ databases">
        <title>Genomic Encyclopedia of Type Strains, Phase III (KMG-III): the genomes of soil and plant-associated and newly described type strains.</title>
        <authorList>
            <person name="Whitman W."/>
        </authorList>
    </citation>
    <scope>NUCLEOTIDE SEQUENCE [LARGE SCALE GENOMIC DNA]</scope>
    <source>
        <strain evidence="9 10">CGMCC 1.10966</strain>
    </source>
</reference>
<keyword evidence="10" id="KW-1185">Reference proteome</keyword>
<dbReference type="Pfam" id="PF04647">
    <property type="entry name" value="AgrB"/>
    <property type="match status" value="1"/>
</dbReference>
<feature type="transmembrane region" description="Helical" evidence="8">
    <location>
        <begin position="137"/>
        <end position="167"/>
    </location>
</feature>
<dbReference type="Proteomes" id="UP000256304">
    <property type="component" value="Unassembled WGS sequence"/>
</dbReference>
<keyword evidence="4 8" id="KW-0812">Transmembrane</keyword>
<proteinExistence type="predicted"/>
<accession>A0A3D9SJ61</accession>
<evidence type="ECO:0000256" key="2">
    <source>
        <dbReference type="ARBA" id="ARBA00022654"/>
    </source>
</evidence>
<dbReference type="InterPro" id="IPR006741">
    <property type="entry name" value="AgrB"/>
</dbReference>
<evidence type="ECO:0000256" key="8">
    <source>
        <dbReference type="SAM" id="Phobius"/>
    </source>
</evidence>
<keyword evidence="2" id="KW-0673">Quorum sensing</keyword>
<evidence type="ECO:0000256" key="6">
    <source>
        <dbReference type="ARBA" id="ARBA00022989"/>
    </source>
</evidence>
<evidence type="ECO:0000256" key="3">
    <source>
        <dbReference type="ARBA" id="ARBA00022670"/>
    </source>
</evidence>
<feature type="transmembrane region" description="Helical" evidence="8">
    <location>
        <begin position="25"/>
        <end position="49"/>
    </location>
</feature>
<organism evidence="9 10">
    <name type="scientific">Paenibacillus taihuensis</name>
    <dbReference type="NCBI Taxonomy" id="1156355"/>
    <lineage>
        <taxon>Bacteria</taxon>
        <taxon>Bacillati</taxon>
        <taxon>Bacillota</taxon>
        <taxon>Bacilli</taxon>
        <taxon>Bacillales</taxon>
        <taxon>Paenibacillaceae</taxon>
        <taxon>Paenibacillus</taxon>
    </lineage>
</organism>
<dbReference type="GO" id="GO:0006508">
    <property type="term" value="P:proteolysis"/>
    <property type="evidence" value="ECO:0007669"/>
    <property type="project" value="UniProtKB-KW"/>
</dbReference>
<dbReference type="SMART" id="SM00793">
    <property type="entry name" value="AgrB"/>
    <property type="match status" value="1"/>
</dbReference>
<dbReference type="RefSeq" id="WP_116187816.1">
    <property type="nucleotide sequence ID" value="NZ_QTTN01000003.1"/>
</dbReference>
<evidence type="ECO:0000256" key="5">
    <source>
        <dbReference type="ARBA" id="ARBA00022801"/>
    </source>
</evidence>
<keyword evidence="7 8" id="KW-0472">Membrane</keyword>
<keyword evidence="6 8" id="KW-1133">Transmembrane helix</keyword>
<evidence type="ECO:0000256" key="4">
    <source>
        <dbReference type="ARBA" id="ARBA00022692"/>
    </source>
</evidence>
<protein>
    <submittedName>
        <fullName evidence="9">Accessory gene regulator B</fullName>
    </submittedName>
</protein>
<dbReference type="AlphaFoldDB" id="A0A3D9SJ61"/>
<gene>
    <name evidence="9" type="ORF">A8990_103210</name>
</gene>
<comment type="caution">
    <text evidence="9">The sequence shown here is derived from an EMBL/GenBank/DDBJ whole genome shotgun (WGS) entry which is preliminary data.</text>
</comment>
<keyword evidence="3" id="KW-0645">Protease</keyword>
<sequence length="175" mass="18733">MLQRAATALHARIKESGAKAPSVPVIVYALEIVLNTVSISLLVLIVGLLSGEMLRTAELLVIFALLRFISGGYHLPSNAYCIVVSTIVLATLPHINLPESVMFGLTGASSLMMIIFAPANYDQYARISPKHYPLMKLLACIIVASNLLLQSDMLALAFTVQAILLLIKNKSGSGA</sequence>
<dbReference type="GO" id="GO:0016020">
    <property type="term" value="C:membrane"/>
    <property type="evidence" value="ECO:0007669"/>
    <property type="project" value="InterPro"/>
</dbReference>
<dbReference type="OrthoDB" id="2666767at2"/>
<evidence type="ECO:0000313" key="10">
    <source>
        <dbReference type="Proteomes" id="UP000256304"/>
    </source>
</evidence>
<keyword evidence="1" id="KW-1003">Cell membrane</keyword>
<dbReference type="GO" id="GO:0009372">
    <property type="term" value="P:quorum sensing"/>
    <property type="evidence" value="ECO:0007669"/>
    <property type="project" value="UniProtKB-KW"/>
</dbReference>
<dbReference type="EMBL" id="QTTN01000003">
    <property type="protein sequence ID" value="REE92903.1"/>
    <property type="molecule type" value="Genomic_DNA"/>
</dbReference>
<evidence type="ECO:0000313" key="9">
    <source>
        <dbReference type="EMBL" id="REE92903.1"/>
    </source>
</evidence>